<dbReference type="GO" id="GO:0016020">
    <property type="term" value="C:membrane"/>
    <property type="evidence" value="ECO:0007669"/>
    <property type="project" value="TreeGrafter"/>
</dbReference>
<dbReference type="GO" id="GO:0070588">
    <property type="term" value="P:calcium ion transmembrane transport"/>
    <property type="evidence" value="ECO:0007669"/>
    <property type="project" value="TreeGrafter"/>
</dbReference>
<evidence type="ECO:0000256" key="4">
    <source>
        <dbReference type="ARBA" id="ARBA00022692"/>
    </source>
</evidence>
<dbReference type="Proteomes" id="UP000887566">
    <property type="component" value="Unplaced"/>
</dbReference>
<dbReference type="Pfam" id="PF00864">
    <property type="entry name" value="P2X_receptor"/>
    <property type="match status" value="1"/>
</dbReference>
<keyword evidence="4 10" id="KW-0812">Transmembrane</keyword>
<dbReference type="GO" id="GO:0098794">
    <property type="term" value="C:postsynapse"/>
    <property type="evidence" value="ECO:0007669"/>
    <property type="project" value="GOC"/>
</dbReference>
<evidence type="ECO:0000313" key="12">
    <source>
        <dbReference type="WBParaSite" id="PSAMB.scaffold124size75149.g2225.t1"/>
    </source>
</evidence>
<feature type="transmembrane region" description="Helical" evidence="10">
    <location>
        <begin position="16"/>
        <end position="39"/>
    </location>
</feature>
<accession>A0A914UTI8</accession>
<evidence type="ECO:0000256" key="10">
    <source>
        <dbReference type="SAM" id="Phobius"/>
    </source>
</evidence>
<keyword evidence="6" id="KW-0406">Ion transport</keyword>
<dbReference type="GO" id="GO:0012505">
    <property type="term" value="C:endomembrane system"/>
    <property type="evidence" value="ECO:0007669"/>
    <property type="project" value="UniProtKB-SubCell"/>
</dbReference>
<organism evidence="11 12">
    <name type="scientific">Plectus sambesii</name>
    <dbReference type="NCBI Taxonomy" id="2011161"/>
    <lineage>
        <taxon>Eukaryota</taxon>
        <taxon>Metazoa</taxon>
        <taxon>Ecdysozoa</taxon>
        <taxon>Nematoda</taxon>
        <taxon>Chromadorea</taxon>
        <taxon>Plectida</taxon>
        <taxon>Plectina</taxon>
        <taxon>Plectoidea</taxon>
        <taxon>Plectidae</taxon>
        <taxon>Plectus</taxon>
    </lineage>
</organism>
<sequence>MSTTSLSKTLVVKNGLLLLAFHLPRLFGIIYLVIIGLWIKKGYQETDIGTGTVFTKVIGFADTTHRTDLENASRKVWDALDVVGEAQDDQSLFIMTNEISTIGQKRSVCPEDISVAEAHCTLKNRSMCVKGDSILLKGHGIMTGNCVPFPNSTNHTCEIQGWCPAEHSVFKTPALLPEALNFKILLKAFVRFPKFDKGVSNTKADVTDEELISNCKENATNYWDCPIFNVSYILNEAGINDTRRDKIILQGGIIAVTIKWICDFDSDRDGKRCLPDYTFKQLKKETHNNHSVWYFRSVRYDSDKGVQTRDLFRKTGLFFIFNIDAKAGRYDTFTTLLSFGAITGYFRLSNPEPDSNPVSNPDPVPDPYF</sequence>
<dbReference type="Gene3D" id="2.60.490.10">
    <property type="entry name" value="atp-gated p2x4 ion channel domain"/>
    <property type="match status" value="1"/>
</dbReference>
<dbReference type="InterPro" id="IPR059116">
    <property type="entry name" value="P2X_receptor"/>
</dbReference>
<evidence type="ECO:0000256" key="9">
    <source>
        <dbReference type="ARBA" id="ARBA00023303"/>
    </source>
</evidence>
<protein>
    <submittedName>
        <fullName evidence="12">Purinergic receptor</fullName>
    </submittedName>
</protein>
<dbReference type="AlphaFoldDB" id="A0A914UTI8"/>
<keyword evidence="9" id="KW-0407">Ion channel</keyword>
<keyword evidence="7 10" id="KW-0472">Membrane</keyword>
<keyword evidence="8" id="KW-1071">Ligand-gated ion channel</keyword>
<keyword evidence="3" id="KW-0813">Transport</keyword>
<keyword evidence="11" id="KW-1185">Reference proteome</keyword>
<name>A0A914UTI8_9BILA</name>
<evidence type="ECO:0000256" key="5">
    <source>
        <dbReference type="ARBA" id="ARBA00022989"/>
    </source>
</evidence>
<proteinExistence type="inferred from homology"/>
<dbReference type="Gene3D" id="1.10.287.940">
    <property type="entry name" value="atp-gated p2x4 ion channel"/>
    <property type="match status" value="1"/>
</dbReference>
<evidence type="ECO:0000256" key="3">
    <source>
        <dbReference type="ARBA" id="ARBA00022448"/>
    </source>
</evidence>
<comment type="subcellular location">
    <subcellularLocation>
        <location evidence="1">Endomembrane system</location>
    </subcellularLocation>
</comment>
<evidence type="ECO:0000313" key="11">
    <source>
        <dbReference type="Proteomes" id="UP000887566"/>
    </source>
</evidence>
<evidence type="ECO:0000256" key="2">
    <source>
        <dbReference type="ARBA" id="ARBA00009848"/>
    </source>
</evidence>
<dbReference type="PANTHER" id="PTHR10125">
    <property type="entry name" value="P2X PURINOCEPTOR"/>
    <property type="match status" value="1"/>
</dbReference>
<evidence type="ECO:0000256" key="8">
    <source>
        <dbReference type="ARBA" id="ARBA00023286"/>
    </source>
</evidence>
<evidence type="ECO:0000256" key="7">
    <source>
        <dbReference type="ARBA" id="ARBA00023136"/>
    </source>
</evidence>
<comment type="similarity">
    <text evidence="2">Belongs to the P2X receptor family.</text>
</comment>
<reference evidence="12" key="1">
    <citation type="submission" date="2022-11" db="UniProtKB">
        <authorList>
            <consortium name="WormBaseParasite"/>
        </authorList>
    </citation>
    <scope>IDENTIFICATION</scope>
</reference>
<evidence type="ECO:0000256" key="1">
    <source>
        <dbReference type="ARBA" id="ARBA00004308"/>
    </source>
</evidence>
<keyword evidence="5 10" id="KW-1133">Transmembrane helix</keyword>
<dbReference type="PANTHER" id="PTHR10125:SF31">
    <property type="entry name" value="P2X RECEPTOR E"/>
    <property type="match status" value="1"/>
</dbReference>
<dbReference type="WBParaSite" id="PSAMB.scaffold124size75149.g2225.t1">
    <property type="protein sequence ID" value="PSAMB.scaffold124size75149.g2225.t1"/>
    <property type="gene ID" value="PSAMB.scaffold124size75149.g2225"/>
</dbReference>
<evidence type="ECO:0000256" key="6">
    <source>
        <dbReference type="ARBA" id="ARBA00023065"/>
    </source>
</evidence>
<dbReference type="GO" id="GO:0004931">
    <property type="term" value="F:extracellularly ATP-gated monoatomic cation channel activity"/>
    <property type="evidence" value="ECO:0007669"/>
    <property type="project" value="TreeGrafter"/>
</dbReference>
<dbReference type="InterPro" id="IPR027309">
    <property type="entry name" value="P2X_extracellular_dom_sf"/>
</dbReference>